<feature type="compositionally biased region" description="Polar residues" evidence="1">
    <location>
        <begin position="219"/>
        <end position="229"/>
    </location>
</feature>
<evidence type="ECO:0000256" key="1">
    <source>
        <dbReference type="SAM" id="MobiDB-lite"/>
    </source>
</evidence>
<evidence type="ECO:0000313" key="2">
    <source>
        <dbReference type="EMBL" id="CUJ87147.1"/>
    </source>
</evidence>
<feature type="region of interest" description="Disordered" evidence="1">
    <location>
        <begin position="53"/>
        <end position="229"/>
    </location>
</feature>
<evidence type="ECO:0008006" key="4">
    <source>
        <dbReference type="Google" id="ProtNLM"/>
    </source>
</evidence>
<proteinExistence type="predicted"/>
<name>A0A0P1I382_9RHOB</name>
<dbReference type="GeneID" id="83879797"/>
<sequence>MHIGHYISGAAHVGVIGWVLLGGAFQSEPPPMEVAGVSMVSTEEFNAILNAERAPFPETDVETPVAPELTEDSPALPSEEDTPVPTERPAETETIEPDTSPDLSDLTAPKPAEVTDDAPTLTPPTEEMAVLIPREIVRPTARPTNRVAPEPVAEPEPDTKVDDIVRETSTPDESAAESIEEPQEATAPEAASTEIVTEAKEQPPLAPKASLRPVVRPPSQASRPAASTPNVAAGADAAVAAALAEAAAAPSGPPLTSGEKDSMRVAVQNCWVVDVGSQASNVTVTVGFSLSQEGKVEGPVNLLSSEGGDQTSVNTAFQAARRAILRCQKGGYKLPIEKYDHWRDIEITFNPEKMRLK</sequence>
<reference evidence="3" key="1">
    <citation type="submission" date="2015-09" db="EMBL/GenBank/DDBJ databases">
        <authorList>
            <person name="Rodrigo-Torres Lidia"/>
            <person name="Arahal R.David."/>
        </authorList>
    </citation>
    <scope>NUCLEOTIDE SEQUENCE [LARGE SCALE GENOMIC DNA]</scope>
    <source>
        <strain evidence="3">CECT 7735</strain>
    </source>
</reference>
<dbReference type="SUPFAM" id="SSF74653">
    <property type="entry name" value="TolA/TonB C-terminal domain"/>
    <property type="match status" value="1"/>
</dbReference>
<dbReference type="RefSeq" id="WP_082645117.1">
    <property type="nucleotide sequence ID" value="NZ_CANLZE010000001.1"/>
</dbReference>
<dbReference type="STRING" id="1715693.PH7735_00721"/>
<dbReference type="EMBL" id="CYTW01000001">
    <property type="protein sequence ID" value="CUJ87147.1"/>
    <property type="molecule type" value="Genomic_DNA"/>
</dbReference>
<feature type="compositionally biased region" description="Low complexity" evidence="1">
    <location>
        <begin position="184"/>
        <end position="194"/>
    </location>
</feature>
<dbReference type="Gene3D" id="3.30.1150.10">
    <property type="match status" value="1"/>
</dbReference>
<protein>
    <recommendedName>
        <fullName evidence="4">Cell division and transport-associated protein TolA</fullName>
    </recommendedName>
</protein>
<dbReference type="Proteomes" id="UP000051870">
    <property type="component" value="Unassembled WGS sequence"/>
</dbReference>
<gene>
    <name evidence="2" type="ORF">PH7735_00721</name>
</gene>
<feature type="compositionally biased region" description="Acidic residues" evidence="1">
    <location>
        <begin position="174"/>
        <end position="183"/>
    </location>
</feature>
<organism evidence="2 3">
    <name type="scientific">Shimia thalassica</name>
    <dbReference type="NCBI Taxonomy" id="1715693"/>
    <lineage>
        <taxon>Bacteria</taxon>
        <taxon>Pseudomonadati</taxon>
        <taxon>Pseudomonadota</taxon>
        <taxon>Alphaproteobacteria</taxon>
        <taxon>Rhodobacterales</taxon>
        <taxon>Roseobacteraceae</taxon>
    </lineage>
</organism>
<feature type="compositionally biased region" description="Basic and acidic residues" evidence="1">
    <location>
        <begin position="157"/>
        <end position="166"/>
    </location>
</feature>
<keyword evidence="3" id="KW-1185">Reference proteome</keyword>
<dbReference type="AlphaFoldDB" id="A0A0P1I382"/>
<accession>A0A0P1I382</accession>
<evidence type="ECO:0000313" key="3">
    <source>
        <dbReference type="Proteomes" id="UP000051870"/>
    </source>
</evidence>